<dbReference type="AlphaFoldDB" id="A0A1M5LK56"/>
<dbReference type="SUPFAM" id="SSF51658">
    <property type="entry name" value="Xylose isomerase-like"/>
    <property type="match status" value="1"/>
</dbReference>
<dbReference type="InterPro" id="IPR013022">
    <property type="entry name" value="Xyl_isomerase-like_TIM-brl"/>
</dbReference>
<proteinExistence type="predicted"/>
<keyword evidence="3" id="KW-1185">Reference proteome</keyword>
<dbReference type="InterPro" id="IPR036237">
    <property type="entry name" value="Xyl_isomerase-like_sf"/>
</dbReference>
<evidence type="ECO:0000259" key="1">
    <source>
        <dbReference type="Pfam" id="PF01261"/>
    </source>
</evidence>
<accession>A0A1M5LK56</accession>
<evidence type="ECO:0000313" key="3">
    <source>
        <dbReference type="Proteomes" id="UP000184212"/>
    </source>
</evidence>
<organism evidence="2 3">
    <name type="scientific">Chryseolinea serpens</name>
    <dbReference type="NCBI Taxonomy" id="947013"/>
    <lineage>
        <taxon>Bacteria</taxon>
        <taxon>Pseudomonadati</taxon>
        <taxon>Bacteroidota</taxon>
        <taxon>Cytophagia</taxon>
        <taxon>Cytophagales</taxon>
        <taxon>Fulvivirgaceae</taxon>
        <taxon>Chryseolinea</taxon>
    </lineage>
</organism>
<dbReference type="InterPro" id="IPR050312">
    <property type="entry name" value="IolE/XylAMocC-like"/>
</dbReference>
<dbReference type="STRING" id="947013.SAMN04488109_1261"/>
<dbReference type="EMBL" id="FQWQ01000001">
    <property type="protein sequence ID" value="SHG65417.1"/>
    <property type="molecule type" value="Genomic_DNA"/>
</dbReference>
<evidence type="ECO:0000313" key="2">
    <source>
        <dbReference type="EMBL" id="SHG65417.1"/>
    </source>
</evidence>
<keyword evidence="2" id="KW-0413">Isomerase</keyword>
<dbReference type="OrthoDB" id="930834at2"/>
<dbReference type="RefSeq" id="WP_073132028.1">
    <property type="nucleotide sequence ID" value="NZ_FQWQ01000001.1"/>
</dbReference>
<dbReference type="PANTHER" id="PTHR12110:SF48">
    <property type="entry name" value="BLL3656 PROTEIN"/>
    <property type="match status" value="1"/>
</dbReference>
<dbReference type="PANTHER" id="PTHR12110">
    <property type="entry name" value="HYDROXYPYRUVATE ISOMERASE"/>
    <property type="match status" value="1"/>
</dbReference>
<name>A0A1M5LK56_9BACT</name>
<dbReference type="GO" id="GO:0016853">
    <property type="term" value="F:isomerase activity"/>
    <property type="evidence" value="ECO:0007669"/>
    <property type="project" value="UniProtKB-KW"/>
</dbReference>
<dbReference type="Gene3D" id="3.20.20.150">
    <property type="entry name" value="Divalent-metal-dependent TIM barrel enzymes"/>
    <property type="match status" value="1"/>
</dbReference>
<sequence>MTNRRDALKTLGLVTGAALAPQTSFGKEQKKPTGKFKFCLNTSTISGQKPGVQKSIEIAARAGYDSVELWVPEIKAFKEGGNSLKTLKKLLDDSHVTVEDAIGFAPWMVEDDTQRAAGFAQMKEEMEMMAELGCTRIAAPSSGVKTDVPLDLFKVGERYKQLLDLGRKTGVMPLLEFWGSSPVFYHFGQALMAAAVANDPDARILPDVYHLFRGGSGFDCLKMVNGKLIDVIHMNDYPSDVPREQQKDSNRVYPGDGVAPLKQILTDLSNMGGTKVLSLELFNLDYWKNDALTVAKTGVEKMRKVVAMI</sequence>
<dbReference type="Proteomes" id="UP000184212">
    <property type="component" value="Unassembled WGS sequence"/>
</dbReference>
<dbReference type="Pfam" id="PF01261">
    <property type="entry name" value="AP_endonuc_2"/>
    <property type="match status" value="1"/>
</dbReference>
<protein>
    <submittedName>
        <fullName evidence="2">Sugar phosphate isomerase/epimerase</fullName>
    </submittedName>
</protein>
<feature type="domain" description="Xylose isomerase-like TIM barrel" evidence="1">
    <location>
        <begin position="57"/>
        <end position="304"/>
    </location>
</feature>
<reference evidence="2" key="1">
    <citation type="submission" date="2016-11" db="EMBL/GenBank/DDBJ databases">
        <authorList>
            <person name="Jaros S."/>
            <person name="Januszkiewicz K."/>
            <person name="Wedrychowicz H."/>
        </authorList>
    </citation>
    <scope>NUCLEOTIDE SEQUENCE [LARGE SCALE GENOMIC DNA]</scope>
    <source>
        <strain evidence="2">DSM 24574</strain>
    </source>
</reference>
<gene>
    <name evidence="2" type="ORF">SAMN04488109_1261</name>
</gene>